<feature type="compositionally biased region" description="Pro residues" evidence="1">
    <location>
        <begin position="368"/>
        <end position="381"/>
    </location>
</feature>
<feature type="transmembrane region" description="Helical" evidence="2">
    <location>
        <begin position="72"/>
        <end position="92"/>
    </location>
</feature>
<keyword evidence="2" id="KW-0812">Transmembrane</keyword>
<feature type="transmembrane region" description="Helical" evidence="2">
    <location>
        <begin position="275"/>
        <end position="303"/>
    </location>
</feature>
<dbReference type="OrthoDB" id="3818504at2"/>
<accession>A0A3N0E0C2</accession>
<keyword evidence="4" id="KW-1185">Reference proteome</keyword>
<organism evidence="3 4">
    <name type="scientific">Nocardioides marmorisolisilvae</name>
    <dbReference type="NCBI Taxonomy" id="1542737"/>
    <lineage>
        <taxon>Bacteria</taxon>
        <taxon>Bacillati</taxon>
        <taxon>Actinomycetota</taxon>
        <taxon>Actinomycetes</taxon>
        <taxon>Propionibacteriales</taxon>
        <taxon>Nocardioidaceae</taxon>
        <taxon>Nocardioides</taxon>
    </lineage>
</organism>
<feature type="compositionally biased region" description="Pro residues" evidence="1">
    <location>
        <begin position="162"/>
        <end position="185"/>
    </location>
</feature>
<protein>
    <recommendedName>
        <fullName evidence="5">DUF4064 domain-containing protein</fullName>
    </recommendedName>
</protein>
<evidence type="ECO:0000313" key="3">
    <source>
        <dbReference type="EMBL" id="RNL81294.1"/>
    </source>
</evidence>
<keyword evidence="2" id="KW-1133">Transmembrane helix</keyword>
<feature type="transmembrane region" description="Helical" evidence="2">
    <location>
        <begin position="232"/>
        <end position="254"/>
    </location>
</feature>
<feature type="transmembrane region" description="Helical" evidence="2">
    <location>
        <begin position="309"/>
        <end position="342"/>
    </location>
</feature>
<feature type="region of interest" description="Disordered" evidence="1">
    <location>
        <begin position="144"/>
        <end position="212"/>
    </location>
</feature>
<sequence length="381" mass="40207">MSQPDPSARPSQVTLAGWAIAGASVLLVLAVFNTMGQLDSVDMRERLSEAISSGWVKGLGISLGDATDLVRWSLYVTGVAAAASSILGVFVLQGHRGARIGVTVSAALVLTASIASVLTGILALALVVFAALLWSGPGGDWFAGRPITVRPRPERRPQSQEPRPPSAPVAWAPPTPGSAQPPPTPGWGQVAPPSATDWPAPTSWPAPIAAPATAPAPDSAGLRPSQVRLACILTWIFSSVVAVGYAFVFVVLLVNKPWVAQEIQKSPGWNDSFDVDTVTSVATGASIVFVIWSAGAIALALLVWRRVRWAWILLLVSTWVAGFVSVLGFPFSLPYVAVIGATAGLLMRRPVRDWFAETPYAGPRSPFQAPPSDPQQRPPVW</sequence>
<dbReference type="EMBL" id="RJSG01000001">
    <property type="protein sequence ID" value="RNL81294.1"/>
    <property type="molecule type" value="Genomic_DNA"/>
</dbReference>
<feature type="transmembrane region" description="Helical" evidence="2">
    <location>
        <begin position="12"/>
        <end position="32"/>
    </location>
</feature>
<evidence type="ECO:0000256" key="2">
    <source>
        <dbReference type="SAM" id="Phobius"/>
    </source>
</evidence>
<keyword evidence="2" id="KW-0472">Membrane</keyword>
<gene>
    <name evidence="3" type="ORF">EFL95_02745</name>
</gene>
<dbReference type="RefSeq" id="WP_123232497.1">
    <property type="nucleotide sequence ID" value="NZ_RJSG01000001.1"/>
</dbReference>
<evidence type="ECO:0000256" key="1">
    <source>
        <dbReference type="SAM" id="MobiDB-lite"/>
    </source>
</evidence>
<dbReference type="Proteomes" id="UP000277094">
    <property type="component" value="Unassembled WGS sequence"/>
</dbReference>
<comment type="caution">
    <text evidence="3">The sequence shown here is derived from an EMBL/GenBank/DDBJ whole genome shotgun (WGS) entry which is preliminary data.</text>
</comment>
<feature type="compositionally biased region" description="Low complexity" evidence="1">
    <location>
        <begin position="198"/>
        <end position="212"/>
    </location>
</feature>
<evidence type="ECO:0000313" key="4">
    <source>
        <dbReference type="Proteomes" id="UP000277094"/>
    </source>
</evidence>
<feature type="region of interest" description="Disordered" evidence="1">
    <location>
        <begin position="362"/>
        <end position="381"/>
    </location>
</feature>
<evidence type="ECO:0008006" key="5">
    <source>
        <dbReference type="Google" id="ProtNLM"/>
    </source>
</evidence>
<feature type="transmembrane region" description="Helical" evidence="2">
    <location>
        <begin position="104"/>
        <end position="134"/>
    </location>
</feature>
<name>A0A3N0E0C2_9ACTN</name>
<proteinExistence type="predicted"/>
<dbReference type="AlphaFoldDB" id="A0A3N0E0C2"/>
<reference evidence="3 4" key="1">
    <citation type="submission" date="2018-11" db="EMBL/GenBank/DDBJ databases">
        <authorList>
            <person name="Li F."/>
        </authorList>
    </citation>
    <scope>NUCLEOTIDE SEQUENCE [LARGE SCALE GENOMIC DNA]</scope>
    <source>
        <strain evidence="3 4">KIS18-7</strain>
    </source>
</reference>